<organism evidence="13 14">
    <name type="scientific">Cryptococcus neoformans Tu259-1</name>
    <dbReference type="NCBI Taxonomy" id="1230072"/>
    <lineage>
        <taxon>Eukaryota</taxon>
        <taxon>Fungi</taxon>
        <taxon>Dikarya</taxon>
        <taxon>Basidiomycota</taxon>
        <taxon>Agaricomycotina</taxon>
        <taxon>Tremellomycetes</taxon>
        <taxon>Tremellales</taxon>
        <taxon>Cryptococcaceae</taxon>
        <taxon>Cryptococcus</taxon>
        <taxon>Cryptococcus neoformans species complex</taxon>
    </lineage>
</organism>
<dbReference type="GO" id="GO:0003684">
    <property type="term" value="F:damaged DNA binding"/>
    <property type="evidence" value="ECO:0007669"/>
    <property type="project" value="InterPro"/>
</dbReference>
<dbReference type="InterPro" id="IPR041298">
    <property type="entry name" value="UBZ3"/>
</dbReference>
<name>A0A854QA38_CRYNE</name>
<evidence type="ECO:0000313" key="14">
    <source>
        <dbReference type="Proteomes" id="UP000199727"/>
    </source>
</evidence>
<feature type="compositionally biased region" description="Basic and acidic residues" evidence="10">
    <location>
        <begin position="211"/>
        <end position="228"/>
    </location>
</feature>
<dbReference type="InterPro" id="IPR017961">
    <property type="entry name" value="DNA_pol_Y-fam_little_finger"/>
</dbReference>
<feature type="region of interest" description="Disordered" evidence="10">
    <location>
        <begin position="534"/>
        <end position="576"/>
    </location>
</feature>
<evidence type="ECO:0000256" key="8">
    <source>
        <dbReference type="ARBA" id="ARBA00023242"/>
    </source>
</evidence>
<keyword evidence="4" id="KW-0227">DNA damage</keyword>
<protein>
    <recommendedName>
        <fullName evidence="9">DNA polymerase eta</fullName>
    </recommendedName>
</protein>
<feature type="domain" description="UBZ3-type" evidence="12">
    <location>
        <begin position="624"/>
        <end position="673"/>
    </location>
</feature>
<dbReference type="SUPFAM" id="SSF56672">
    <property type="entry name" value="DNA/RNA polymerases"/>
    <property type="match status" value="1"/>
</dbReference>
<dbReference type="Pfam" id="PF00817">
    <property type="entry name" value="IMS"/>
    <property type="match status" value="1"/>
</dbReference>
<dbReference type="PANTHER" id="PTHR45873:SF1">
    <property type="entry name" value="DNA POLYMERASE ETA"/>
    <property type="match status" value="1"/>
</dbReference>
<dbReference type="GO" id="GO:0005657">
    <property type="term" value="C:replication fork"/>
    <property type="evidence" value="ECO:0007669"/>
    <property type="project" value="UniProtKB-ARBA"/>
</dbReference>
<feature type="domain" description="UmuC" evidence="11">
    <location>
        <begin position="37"/>
        <end position="323"/>
    </location>
</feature>
<feature type="region of interest" description="Disordered" evidence="10">
    <location>
        <begin position="183"/>
        <end position="246"/>
    </location>
</feature>
<dbReference type="PROSITE" id="PS50173">
    <property type="entry name" value="UMUC"/>
    <property type="match status" value="1"/>
</dbReference>
<feature type="region of interest" description="Disordered" evidence="10">
    <location>
        <begin position="668"/>
        <end position="714"/>
    </location>
</feature>
<dbReference type="Gene3D" id="3.30.1490.100">
    <property type="entry name" value="DNA polymerase, Y-family, little finger domain"/>
    <property type="match status" value="1"/>
</dbReference>
<dbReference type="PROSITE" id="PS51907">
    <property type="entry name" value="ZF_UBZ3"/>
    <property type="match status" value="1"/>
</dbReference>
<dbReference type="Gene3D" id="1.10.150.20">
    <property type="entry name" value="5' to 3' exonuclease, C-terminal subdomain"/>
    <property type="match status" value="1"/>
</dbReference>
<dbReference type="Pfam" id="PF11799">
    <property type="entry name" value="IMS_C"/>
    <property type="match status" value="1"/>
</dbReference>
<dbReference type="Pfam" id="PF21704">
    <property type="entry name" value="POLH-Rev1_HhH"/>
    <property type="match status" value="1"/>
</dbReference>
<evidence type="ECO:0000256" key="5">
    <source>
        <dbReference type="ARBA" id="ARBA00022771"/>
    </source>
</evidence>
<feature type="compositionally biased region" description="Basic and acidic residues" evidence="10">
    <location>
        <begin position="237"/>
        <end position="246"/>
    </location>
</feature>
<evidence type="ECO:0000256" key="2">
    <source>
        <dbReference type="ARBA" id="ARBA00022679"/>
    </source>
</evidence>
<dbReference type="InterPro" id="IPR052230">
    <property type="entry name" value="DNA_polymerase_eta"/>
</dbReference>
<keyword evidence="3" id="KW-0479">Metal-binding</keyword>
<dbReference type="Gene3D" id="3.40.1170.60">
    <property type="match status" value="1"/>
</dbReference>
<dbReference type="Gene3D" id="3.30.70.270">
    <property type="match status" value="1"/>
</dbReference>
<keyword evidence="7" id="KW-0234">DNA repair</keyword>
<dbReference type="InterPro" id="IPR043502">
    <property type="entry name" value="DNA/RNA_pol_sf"/>
</dbReference>
<keyword evidence="2" id="KW-0808">Transferase</keyword>
<evidence type="ECO:0000259" key="11">
    <source>
        <dbReference type="PROSITE" id="PS50173"/>
    </source>
</evidence>
<keyword evidence="5" id="KW-0863">Zinc-finger</keyword>
<dbReference type="GO" id="GO:0006281">
    <property type="term" value="P:DNA repair"/>
    <property type="evidence" value="ECO:0007669"/>
    <property type="project" value="UniProtKB-KW"/>
</dbReference>
<dbReference type="FunFam" id="1.10.150.20:FF:000014">
    <property type="entry name" value="Polymerase (DNA directed), eta"/>
    <property type="match status" value="1"/>
</dbReference>
<comment type="subcellular location">
    <subcellularLocation>
        <location evidence="1">Nucleus</location>
    </subcellularLocation>
</comment>
<evidence type="ECO:0000256" key="1">
    <source>
        <dbReference type="ARBA" id="ARBA00004123"/>
    </source>
</evidence>
<dbReference type="FunFam" id="3.40.1170.60:FF:000008">
    <property type="entry name" value="DNA polymerase eta subunit"/>
    <property type="match status" value="1"/>
</dbReference>
<dbReference type="SUPFAM" id="SSF100879">
    <property type="entry name" value="Lesion bypass DNA polymerase (Y-family), little finger domain"/>
    <property type="match status" value="1"/>
</dbReference>
<evidence type="ECO:0000256" key="4">
    <source>
        <dbReference type="ARBA" id="ARBA00022763"/>
    </source>
</evidence>
<evidence type="ECO:0000256" key="3">
    <source>
        <dbReference type="ARBA" id="ARBA00022723"/>
    </source>
</evidence>
<evidence type="ECO:0000259" key="12">
    <source>
        <dbReference type="PROSITE" id="PS51907"/>
    </source>
</evidence>
<feature type="compositionally biased region" description="Polar residues" evidence="10">
    <location>
        <begin position="679"/>
        <end position="692"/>
    </location>
</feature>
<dbReference type="EMBL" id="AMKT01000049">
    <property type="protein sequence ID" value="OXG19903.1"/>
    <property type="molecule type" value="Genomic_DNA"/>
</dbReference>
<dbReference type="GO" id="GO:0035861">
    <property type="term" value="C:site of double-strand break"/>
    <property type="evidence" value="ECO:0007669"/>
    <property type="project" value="TreeGrafter"/>
</dbReference>
<evidence type="ECO:0000256" key="6">
    <source>
        <dbReference type="ARBA" id="ARBA00022833"/>
    </source>
</evidence>
<dbReference type="InterPro" id="IPR036775">
    <property type="entry name" value="DNA_pol_Y-fam_lit_finger_sf"/>
</dbReference>
<comment type="caution">
    <text evidence="13">The sequence shown here is derived from an EMBL/GenBank/DDBJ whole genome shotgun (WGS) entry which is preliminary data.</text>
</comment>
<dbReference type="GO" id="GO:0008270">
    <property type="term" value="F:zinc ion binding"/>
    <property type="evidence" value="ECO:0007669"/>
    <property type="project" value="UniProtKB-KW"/>
</dbReference>
<dbReference type="GO" id="GO:0007064">
    <property type="term" value="P:mitotic sister chromatid cohesion"/>
    <property type="evidence" value="ECO:0007669"/>
    <property type="project" value="UniProtKB-ARBA"/>
</dbReference>
<dbReference type="GO" id="GO:0003887">
    <property type="term" value="F:DNA-directed DNA polymerase activity"/>
    <property type="evidence" value="ECO:0007669"/>
    <property type="project" value="TreeGrafter"/>
</dbReference>
<evidence type="ECO:0000256" key="7">
    <source>
        <dbReference type="ARBA" id="ARBA00023204"/>
    </source>
</evidence>
<keyword evidence="6" id="KW-0862">Zinc</keyword>
<reference evidence="13 14" key="1">
    <citation type="submission" date="2017-06" db="EMBL/GenBank/DDBJ databases">
        <title>Global population genomics of the pathogenic fungus Cryptococcus neoformans var. grubii.</title>
        <authorList>
            <person name="Cuomo C."/>
            <person name="Litvintseva A."/>
            <person name="Chen Y."/>
            <person name="Young S."/>
            <person name="Zeng Q."/>
            <person name="Chapman S."/>
            <person name="Gujja S."/>
            <person name="Saif S."/>
            <person name="Birren B."/>
        </authorList>
    </citation>
    <scope>NUCLEOTIDE SEQUENCE [LARGE SCALE GENOMIC DNA]</scope>
    <source>
        <strain evidence="13 14">Tu259-1</strain>
    </source>
</reference>
<proteinExistence type="predicted"/>
<dbReference type="GO" id="GO:0070987">
    <property type="term" value="P:error-free translesion synthesis"/>
    <property type="evidence" value="ECO:0007669"/>
    <property type="project" value="UniProtKB-ARBA"/>
</dbReference>
<evidence type="ECO:0000256" key="10">
    <source>
        <dbReference type="SAM" id="MobiDB-lite"/>
    </source>
</evidence>
<keyword evidence="8" id="KW-0539">Nucleus</keyword>
<evidence type="ECO:0000313" key="13">
    <source>
        <dbReference type="EMBL" id="OXG19903.1"/>
    </source>
</evidence>
<dbReference type="FunFam" id="3.30.1490.100:FF:000009">
    <property type="entry name" value="DNA polymerase eta subunit"/>
    <property type="match status" value="1"/>
</dbReference>
<gene>
    <name evidence="13" type="ORF">C361_03963</name>
</gene>
<sequence length="714" mass="78585">MLISGGCSRKKEGRVVPTYRHLLSLQALTPANPLRTIAHCDIDAAYAQFEQVRLGLPDDIPLICAQWQSIIAVNYPARKYGIKRFTSIEDAKKMCPQLRIQHVATYRNGESEAGYWDDVNPRTHKVSLDVYRRESLKILAIFKEKIPRGEIEKASIDEAFLDLTPMVIERLLAAHPYLSKVPEDAPNGLDSPLPPPPPIDWSNAGSVFPIDGKEDGSGMGHEEGRQEDEGSEDGDESDGRTSRSNRDSWEDWALCMGGELMSNVREEVYLRLHYTCTAGIAHNKAMAKLCSAWKKPNNQTILRTAAVPAFLNDRDFTDIRSLGGKLGTAIAQEFGAKTVGDMLTVSLDEMQKKFGEESIWVYNILRGIDHSEVTERVTTKSMLASKSIRPAVTSPQQGHQWLSILAGELNVRLKQSREVTPGLWPKTLVLSYRQGIEPTRSRQTPFSFTRNLSTDYIMKYAKKLWDEATHPMLKGKMKLNVISLSFTGLEKLEDGQQGIEGFFSNTTPKAAAGSTIEPSSSTIPRVISKLNSNSKRIRLPSSDSSSSIPTPVEVLPSKKARLTNQPPSKSKKGLGAFLTKKPSNMTSSSSHSNICTPSSASISGLEITPIEPAQSSRISSHTKTDMDSWTCPKCGLTVTMPEELGLGEVQVGLLGSMKQEHEDWHFAKSLQDGGGSSSETSAASQERSNTGPSLGKRGKRNVEGIRAFFTPKPQ</sequence>
<dbReference type="PANTHER" id="PTHR45873">
    <property type="entry name" value="DNA POLYMERASE ETA"/>
    <property type="match status" value="1"/>
</dbReference>
<dbReference type="Proteomes" id="UP000199727">
    <property type="component" value="Unassembled WGS sequence"/>
</dbReference>
<dbReference type="InterPro" id="IPR001126">
    <property type="entry name" value="UmuC"/>
</dbReference>
<evidence type="ECO:0000256" key="9">
    <source>
        <dbReference type="ARBA" id="ARBA00044975"/>
    </source>
</evidence>
<dbReference type="OrthoDB" id="5723at2759"/>
<dbReference type="CDD" id="cd01702">
    <property type="entry name" value="PolY_Pol_eta"/>
    <property type="match status" value="1"/>
</dbReference>
<dbReference type="Pfam" id="PF18439">
    <property type="entry name" value="zf_UBZ"/>
    <property type="match status" value="1"/>
</dbReference>
<dbReference type="AlphaFoldDB" id="A0A854QA38"/>
<dbReference type="GO" id="GO:0005634">
    <property type="term" value="C:nucleus"/>
    <property type="evidence" value="ECO:0007669"/>
    <property type="project" value="UniProtKB-SubCell"/>
</dbReference>
<accession>A0A854QA38</accession>
<dbReference type="GO" id="GO:0042276">
    <property type="term" value="P:error-prone translesion synthesis"/>
    <property type="evidence" value="ECO:0007669"/>
    <property type="project" value="TreeGrafter"/>
</dbReference>
<dbReference type="GO" id="GO:0009314">
    <property type="term" value="P:response to radiation"/>
    <property type="evidence" value="ECO:0007669"/>
    <property type="project" value="TreeGrafter"/>
</dbReference>
<dbReference type="InterPro" id="IPR043128">
    <property type="entry name" value="Rev_trsase/Diguanyl_cyclase"/>
</dbReference>